<accession>A0A2P5SXZ6</accession>
<dbReference type="Gene3D" id="3.90.79.10">
    <property type="entry name" value="Nucleoside Triphosphate Pyrophosphohydrolase"/>
    <property type="match status" value="1"/>
</dbReference>
<dbReference type="GO" id="GO:0019144">
    <property type="term" value="F:ADP-sugar diphosphatase activity"/>
    <property type="evidence" value="ECO:0007669"/>
    <property type="project" value="TreeGrafter"/>
</dbReference>
<dbReference type="AlphaFoldDB" id="A0A2P5SXZ6"/>
<dbReference type="NCBIfam" id="NF008736">
    <property type="entry name" value="PRK11762.1"/>
    <property type="match status" value="1"/>
</dbReference>
<evidence type="ECO:0000313" key="6">
    <source>
        <dbReference type="Proteomes" id="UP000296034"/>
    </source>
</evidence>
<keyword evidence="3 5" id="KW-0378">Hydrolase</keyword>
<dbReference type="InterPro" id="IPR015797">
    <property type="entry name" value="NUDIX_hydrolase-like_dom_sf"/>
</dbReference>
<evidence type="ECO:0000256" key="2">
    <source>
        <dbReference type="ARBA" id="ARBA00011738"/>
    </source>
</evidence>
<proteinExistence type="predicted"/>
<gene>
    <name evidence="5" type="ORF">CRV11_02470</name>
</gene>
<evidence type="ECO:0000313" key="5">
    <source>
        <dbReference type="EMBL" id="PPI87206.1"/>
    </source>
</evidence>
<dbReference type="PROSITE" id="PS00893">
    <property type="entry name" value="NUDIX_BOX"/>
    <property type="match status" value="1"/>
</dbReference>
<dbReference type="GO" id="GO:0006753">
    <property type="term" value="P:nucleoside phosphate metabolic process"/>
    <property type="evidence" value="ECO:0007669"/>
    <property type="project" value="TreeGrafter"/>
</dbReference>
<comment type="subunit">
    <text evidence="2">Homodimer.</text>
</comment>
<dbReference type="Proteomes" id="UP000296034">
    <property type="component" value="Unassembled WGS sequence"/>
</dbReference>
<dbReference type="RefSeq" id="WP_136131777.1">
    <property type="nucleotide sequence ID" value="NZ_PDKS01000003.1"/>
</dbReference>
<name>A0A2P5SXZ6_9GAMM</name>
<dbReference type="FunFam" id="3.90.79.10:FF:000006">
    <property type="entry name" value="ADP compounds hydrolase NudE"/>
    <property type="match status" value="1"/>
</dbReference>
<dbReference type="GO" id="GO:0019693">
    <property type="term" value="P:ribose phosphate metabolic process"/>
    <property type="evidence" value="ECO:0007669"/>
    <property type="project" value="TreeGrafter"/>
</dbReference>
<dbReference type="EMBL" id="PDKS01000003">
    <property type="protein sequence ID" value="PPI87206.1"/>
    <property type="molecule type" value="Genomic_DNA"/>
</dbReference>
<evidence type="ECO:0000256" key="3">
    <source>
        <dbReference type="ARBA" id="ARBA00022801"/>
    </source>
</evidence>
<dbReference type="OrthoDB" id="9806150at2"/>
<comment type="cofactor">
    <cofactor evidence="1">
        <name>Mg(2+)</name>
        <dbReference type="ChEBI" id="CHEBI:18420"/>
    </cofactor>
</comment>
<feature type="domain" description="Nudix hydrolase" evidence="4">
    <location>
        <begin position="45"/>
        <end position="172"/>
    </location>
</feature>
<dbReference type="PROSITE" id="PS51462">
    <property type="entry name" value="NUDIX"/>
    <property type="match status" value="1"/>
</dbReference>
<dbReference type="PANTHER" id="PTHR11839:SF12">
    <property type="entry name" value="ADP COMPOUNDS HYDROLASE NUDE"/>
    <property type="match status" value="1"/>
</dbReference>
<dbReference type="PANTHER" id="PTHR11839">
    <property type="entry name" value="UDP/ADP-SUGAR PYROPHOSPHATASE"/>
    <property type="match status" value="1"/>
</dbReference>
<dbReference type="SUPFAM" id="SSF55811">
    <property type="entry name" value="Nudix"/>
    <property type="match status" value="1"/>
</dbReference>
<sequence>MKKQNKKPEIIDVKKVGTSRLFNIESVELIFHNGEYRVYERIKSTNLETVIIVPIINGNLVLIQEYAVGIENYTIGFPKGLINFGESTTEAADRELKEETGYGSTELEFIGKFNIAPSYLCSINNIFLAEGLYEKKLQGDEPESLIIYKWPLNKMMDLLKEPSFCEARNISALFLARECLLKKTKFNC</sequence>
<dbReference type="InterPro" id="IPR000086">
    <property type="entry name" value="NUDIX_hydrolase_dom"/>
</dbReference>
<reference evidence="5 6" key="1">
    <citation type="journal article" date="2018" name="Genome Biol. Evol.">
        <title>Cladogenesis and Genomic Streamlining in Extracellular Endosymbionts of Tropical Stink Bugs.</title>
        <authorList>
            <person name="Otero-Bravo A."/>
            <person name="Goffredi S."/>
            <person name="Sabree Z.L."/>
        </authorList>
    </citation>
    <scope>NUCLEOTIDE SEQUENCE [LARGE SCALE GENOMIC DNA]</scope>
    <source>
        <strain evidence="5 6">SoET</strain>
    </source>
</reference>
<evidence type="ECO:0000256" key="1">
    <source>
        <dbReference type="ARBA" id="ARBA00001946"/>
    </source>
</evidence>
<dbReference type="GO" id="GO:0005829">
    <property type="term" value="C:cytosol"/>
    <property type="evidence" value="ECO:0007669"/>
    <property type="project" value="TreeGrafter"/>
</dbReference>
<dbReference type="InterPro" id="IPR020084">
    <property type="entry name" value="NUDIX_hydrolase_CS"/>
</dbReference>
<evidence type="ECO:0000259" key="4">
    <source>
        <dbReference type="PROSITE" id="PS51462"/>
    </source>
</evidence>
<comment type="caution">
    <text evidence="5">The sequence shown here is derived from an EMBL/GenBank/DDBJ whole genome shotgun (WGS) entry which is preliminary data.</text>
</comment>
<dbReference type="Pfam" id="PF00293">
    <property type="entry name" value="NUDIX"/>
    <property type="match status" value="1"/>
</dbReference>
<organism evidence="5 6">
    <name type="scientific">Candidatus Pantoea edessiphila</name>
    <dbReference type="NCBI Taxonomy" id="2044610"/>
    <lineage>
        <taxon>Bacteria</taxon>
        <taxon>Pseudomonadati</taxon>
        <taxon>Pseudomonadota</taxon>
        <taxon>Gammaproteobacteria</taxon>
        <taxon>Enterobacterales</taxon>
        <taxon>Erwiniaceae</taxon>
        <taxon>Pantoea</taxon>
    </lineage>
</organism>
<protein>
    <submittedName>
        <fullName evidence="5">ADP compounds hydrolase NudE</fullName>
    </submittedName>
</protein>